<keyword evidence="1" id="KW-0812">Transmembrane</keyword>
<name>A0AAW8T7Y3_9ENTE</name>
<feature type="transmembrane region" description="Helical" evidence="1">
    <location>
        <begin position="17"/>
        <end position="39"/>
    </location>
</feature>
<evidence type="ECO:0000313" key="3">
    <source>
        <dbReference type="Proteomes" id="UP001254770"/>
    </source>
</evidence>
<dbReference type="RefSeq" id="WP_311880393.1">
    <property type="nucleotide sequence ID" value="NZ_JARPXL010000001.1"/>
</dbReference>
<dbReference type="AlphaFoldDB" id="A0AAW8T7Y3"/>
<reference evidence="2" key="1">
    <citation type="submission" date="2023-03" db="EMBL/GenBank/DDBJ databases">
        <authorList>
            <person name="Shen W."/>
            <person name="Cai J."/>
        </authorList>
    </citation>
    <scope>NUCLEOTIDE SEQUENCE</scope>
    <source>
        <strain evidence="2">Y15</strain>
    </source>
</reference>
<protein>
    <submittedName>
        <fullName evidence="2">Uncharacterized protein</fullName>
    </submittedName>
</protein>
<organism evidence="2 3">
    <name type="scientific">Enterococcus raffinosus</name>
    <dbReference type="NCBI Taxonomy" id="71452"/>
    <lineage>
        <taxon>Bacteria</taxon>
        <taxon>Bacillati</taxon>
        <taxon>Bacillota</taxon>
        <taxon>Bacilli</taxon>
        <taxon>Lactobacillales</taxon>
        <taxon>Enterococcaceae</taxon>
        <taxon>Enterococcus</taxon>
    </lineage>
</organism>
<dbReference type="EMBL" id="JARPXL010000001">
    <property type="protein sequence ID" value="MDT2543187.1"/>
    <property type="molecule type" value="Genomic_DNA"/>
</dbReference>
<keyword evidence="1" id="KW-1133">Transmembrane helix</keyword>
<sequence length="59" mass="6870">MEIINFILEGIQHFLNIIWGLLLISFLLFGGKWSIGNFIELNMPPFLRNSKKAYKEDGE</sequence>
<evidence type="ECO:0000256" key="1">
    <source>
        <dbReference type="SAM" id="Phobius"/>
    </source>
</evidence>
<proteinExistence type="predicted"/>
<evidence type="ECO:0000313" key="2">
    <source>
        <dbReference type="EMBL" id="MDT2543187.1"/>
    </source>
</evidence>
<dbReference type="Proteomes" id="UP001254770">
    <property type="component" value="Unassembled WGS sequence"/>
</dbReference>
<comment type="caution">
    <text evidence="2">The sequence shown here is derived from an EMBL/GenBank/DDBJ whole genome shotgun (WGS) entry which is preliminary data.</text>
</comment>
<gene>
    <name evidence="2" type="ORF">P7D69_02360</name>
</gene>
<accession>A0AAW8T7Y3</accession>
<keyword evidence="1" id="KW-0472">Membrane</keyword>